<accession>A0A4X1SHZ7</accession>
<feature type="region of interest" description="Disordered" evidence="1">
    <location>
        <begin position="157"/>
        <end position="178"/>
    </location>
</feature>
<keyword evidence="2" id="KW-0472">Membrane</keyword>
<evidence type="ECO:0000256" key="2">
    <source>
        <dbReference type="SAM" id="Phobius"/>
    </source>
</evidence>
<evidence type="ECO:0000256" key="1">
    <source>
        <dbReference type="SAM" id="MobiDB-lite"/>
    </source>
</evidence>
<dbReference type="Proteomes" id="UP000314985">
    <property type="component" value="Chromosome 16"/>
</dbReference>
<reference evidence="3 4" key="1">
    <citation type="submission" date="2017-08" db="EMBL/GenBank/DDBJ databases">
        <title>USMARCv1.0.</title>
        <authorList>
            <person name="Hannum G.I."/>
            <person name="Koren S."/>
            <person name="Schroeder S.G."/>
            <person name="Chin S.C."/>
            <person name="Nonneman D.J."/>
            <person name="Becker S.A."/>
            <person name="Rosen B.D."/>
            <person name="Bickhart D.M."/>
            <person name="Putnam N.H."/>
            <person name="Green R.E."/>
            <person name="Tuggle C.K."/>
            <person name="Liu H."/>
            <person name="Rohrer G.A."/>
            <person name="Warr A."/>
            <person name="Hall R."/>
            <person name="Kim K."/>
            <person name="Hume D.A."/>
            <person name="Talbot R."/>
            <person name="Chow W."/>
            <person name="Howe K."/>
            <person name="Schwartz A.S."/>
            <person name="Watson M."/>
            <person name="Archibald A.L."/>
            <person name="Phillippy A.M."/>
            <person name="Smith T.P.L."/>
        </authorList>
    </citation>
    <scope>NUCLEOTIDE SEQUENCE [LARGE SCALE GENOMIC DNA]</scope>
</reference>
<evidence type="ECO:0000313" key="4">
    <source>
        <dbReference type="Proteomes" id="UP000314985"/>
    </source>
</evidence>
<dbReference type="AlphaFoldDB" id="A0A4X1SHZ7"/>
<dbReference type="Ensembl" id="ENSSSCT00070002336.1">
    <property type="protein sequence ID" value="ENSSSCP00070001955.1"/>
    <property type="gene ID" value="ENSSSCG00070001245.1"/>
</dbReference>
<sequence length="178" mass="19268">MLSAQSFRTPGREDVSAFQSVQTRLTGEASCLYSGDAHIQINSTPQECAENTSSRNIRSGVHSGTHGCVHSCLRSHSHNERKQGSLMTPTQSLEIMSAAPSSQSLQGVAKASSIYIYFFFNFFFLVFCPFRATSTAYGGSQARGLIRAVAAGLRQSHSNARSEPHLQPTPQLTATLDP</sequence>
<protein>
    <submittedName>
        <fullName evidence="3">Uncharacterized protein</fullName>
    </submittedName>
</protein>
<evidence type="ECO:0000313" key="3">
    <source>
        <dbReference type="Ensembl" id="ENSSSCP00070001955.1"/>
    </source>
</evidence>
<keyword evidence="2" id="KW-0812">Transmembrane</keyword>
<feature type="transmembrane region" description="Helical" evidence="2">
    <location>
        <begin position="114"/>
        <end position="132"/>
    </location>
</feature>
<keyword evidence="2" id="KW-1133">Transmembrane helix</keyword>
<name>A0A4X1SHZ7_PIG</name>
<proteinExistence type="predicted"/>
<reference evidence="3" key="2">
    <citation type="submission" date="2025-08" db="UniProtKB">
        <authorList>
            <consortium name="Ensembl"/>
        </authorList>
    </citation>
    <scope>IDENTIFICATION</scope>
</reference>
<feature type="compositionally biased region" description="Polar residues" evidence="1">
    <location>
        <begin position="168"/>
        <end position="178"/>
    </location>
</feature>
<organism evidence="3 4">
    <name type="scientific">Sus scrofa</name>
    <name type="common">Pig</name>
    <dbReference type="NCBI Taxonomy" id="9823"/>
    <lineage>
        <taxon>Eukaryota</taxon>
        <taxon>Metazoa</taxon>
        <taxon>Chordata</taxon>
        <taxon>Craniata</taxon>
        <taxon>Vertebrata</taxon>
        <taxon>Euteleostomi</taxon>
        <taxon>Mammalia</taxon>
        <taxon>Eutheria</taxon>
        <taxon>Laurasiatheria</taxon>
        <taxon>Artiodactyla</taxon>
        <taxon>Suina</taxon>
        <taxon>Suidae</taxon>
        <taxon>Sus</taxon>
    </lineage>
</organism>